<evidence type="ECO:0000256" key="1">
    <source>
        <dbReference type="SAM" id="SignalP"/>
    </source>
</evidence>
<proteinExistence type="predicted"/>
<reference evidence="2" key="1">
    <citation type="submission" date="2022-06" db="EMBL/GenBank/DDBJ databases">
        <title>Uncovering the hologenomic basis of an extraordinary plant invasion.</title>
        <authorList>
            <person name="Bieker V.C."/>
            <person name="Martin M.D."/>
            <person name="Gilbert T."/>
            <person name="Hodgins K."/>
            <person name="Battlay P."/>
            <person name="Petersen B."/>
            <person name="Wilson J."/>
        </authorList>
    </citation>
    <scope>NUCLEOTIDE SEQUENCE</scope>
    <source>
        <strain evidence="2">AA19_3_7</strain>
        <tissue evidence="2">Leaf</tissue>
    </source>
</reference>
<comment type="caution">
    <text evidence="2">The sequence shown here is derived from an EMBL/GenBank/DDBJ whole genome shotgun (WGS) entry which is preliminary data.</text>
</comment>
<dbReference type="Proteomes" id="UP001206925">
    <property type="component" value="Unassembled WGS sequence"/>
</dbReference>
<feature type="chain" id="PRO_5042210748" evidence="1">
    <location>
        <begin position="27"/>
        <end position="64"/>
    </location>
</feature>
<evidence type="ECO:0000313" key="2">
    <source>
        <dbReference type="EMBL" id="KAI7736292.1"/>
    </source>
</evidence>
<name>A0AAD5C6T8_AMBAR</name>
<keyword evidence="1" id="KW-0732">Signal</keyword>
<evidence type="ECO:0000313" key="3">
    <source>
        <dbReference type="Proteomes" id="UP001206925"/>
    </source>
</evidence>
<feature type="signal peptide" evidence="1">
    <location>
        <begin position="1"/>
        <end position="26"/>
    </location>
</feature>
<accession>A0AAD5C6T8</accession>
<dbReference type="EMBL" id="JAMZMK010009322">
    <property type="protein sequence ID" value="KAI7736292.1"/>
    <property type="molecule type" value="Genomic_DNA"/>
</dbReference>
<dbReference type="AlphaFoldDB" id="A0AAD5C6T8"/>
<protein>
    <submittedName>
        <fullName evidence="2">Uncharacterized protein</fullName>
    </submittedName>
</protein>
<sequence length="64" mass="6852">MSLDLSCCSLLVFFGCYLLSIEDMNSGPFTSVIHSVLSIIISINDFRPGLKAKANVSLELGATV</sequence>
<gene>
    <name evidence="2" type="ORF">M8C21_016672</name>
</gene>
<keyword evidence="3" id="KW-1185">Reference proteome</keyword>
<organism evidence="2 3">
    <name type="scientific">Ambrosia artemisiifolia</name>
    <name type="common">Common ragweed</name>
    <dbReference type="NCBI Taxonomy" id="4212"/>
    <lineage>
        <taxon>Eukaryota</taxon>
        <taxon>Viridiplantae</taxon>
        <taxon>Streptophyta</taxon>
        <taxon>Embryophyta</taxon>
        <taxon>Tracheophyta</taxon>
        <taxon>Spermatophyta</taxon>
        <taxon>Magnoliopsida</taxon>
        <taxon>eudicotyledons</taxon>
        <taxon>Gunneridae</taxon>
        <taxon>Pentapetalae</taxon>
        <taxon>asterids</taxon>
        <taxon>campanulids</taxon>
        <taxon>Asterales</taxon>
        <taxon>Asteraceae</taxon>
        <taxon>Asteroideae</taxon>
        <taxon>Heliantheae alliance</taxon>
        <taxon>Heliantheae</taxon>
        <taxon>Ambrosia</taxon>
    </lineage>
</organism>